<name>A0A210Q445_MIZYE</name>
<evidence type="ECO:0000256" key="1">
    <source>
        <dbReference type="ARBA" id="ARBA00001913"/>
    </source>
</evidence>
<dbReference type="GO" id="GO:0008484">
    <property type="term" value="F:sulfuric ester hydrolase activity"/>
    <property type="evidence" value="ECO:0007669"/>
    <property type="project" value="InterPro"/>
</dbReference>
<keyword evidence="6" id="KW-0325">Glycoprotein</keyword>
<accession>A0A210Q445</accession>
<dbReference type="CDD" id="cd16029">
    <property type="entry name" value="4-S"/>
    <property type="match status" value="1"/>
</dbReference>
<evidence type="ECO:0000313" key="9">
    <source>
        <dbReference type="Proteomes" id="UP000242188"/>
    </source>
</evidence>
<sequence length="514" mass="56786">MFCHGWNDISFHGSNQIPTPHIDSLAYSGIILNNYYVSPICTPTRGALMSGYHPIHTGLQESVIVGAQPYGLPLNFTIMPQWLGKLGYRSHMVGKWHLGFFKSEYTPTRRGFESYLGYYQGCGDYYDHTYEANEAFFGYDFRCNASLDYSALGQYSTTLFTNRAVDIINQHNAEEPLFLYLPYQAVHSGNLPSGNPLQAPSSYINRHPHIHNKQRKDFAGMVAALDDGVGAVVDALKKKGLYENSILMFTTDNGGPANGFDGNAASNFPLRGVKATLWEGGVRGVGFVHSPILQKSGYVSEQLLHVCDWLPTFYSAAGGNPSDLGGTDGFDMWNMLSSNGKPVRKELLHNISPGRRSGAIRVGEYKLLVGGVNMNWDGWYPPYQVTEDSSRLYYDNPAAKNALFKELTETSDRRLTAVRKQMNVTFGSAVKVNCGPKPANASTNCDPRQSACLYHIPSDPCEYNNIAATNQGVVSTLTDRLDHYLSTMVPPANKPEDPKGNPILNNGAWVSWLD</sequence>
<keyword evidence="9" id="KW-1185">Reference proteome</keyword>
<evidence type="ECO:0000256" key="4">
    <source>
        <dbReference type="ARBA" id="ARBA00022801"/>
    </source>
</evidence>
<dbReference type="PANTHER" id="PTHR10342">
    <property type="entry name" value="ARYLSULFATASE"/>
    <property type="match status" value="1"/>
</dbReference>
<dbReference type="SUPFAM" id="SSF53649">
    <property type="entry name" value="Alkaline phosphatase-like"/>
    <property type="match status" value="1"/>
</dbReference>
<keyword evidence="4" id="KW-0378">Hydrolase</keyword>
<dbReference type="AlphaFoldDB" id="A0A210Q445"/>
<dbReference type="InterPro" id="IPR047115">
    <property type="entry name" value="ARSB"/>
</dbReference>
<evidence type="ECO:0000313" key="8">
    <source>
        <dbReference type="EMBL" id="OWF43491.1"/>
    </source>
</evidence>
<protein>
    <submittedName>
        <fullName evidence="8">Arylsulfatase I</fullName>
    </submittedName>
</protein>
<proteinExistence type="inferred from homology"/>
<evidence type="ECO:0000256" key="3">
    <source>
        <dbReference type="ARBA" id="ARBA00022723"/>
    </source>
</evidence>
<dbReference type="STRING" id="6573.A0A210Q445"/>
<dbReference type="Gene3D" id="3.30.1120.10">
    <property type="match status" value="1"/>
</dbReference>
<dbReference type="OrthoDB" id="103349at2759"/>
<comment type="caution">
    <text evidence="8">The sequence shown here is derived from an EMBL/GenBank/DDBJ whole genome shotgun (WGS) entry which is preliminary data.</text>
</comment>
<dbReference type="InterPro" id="IPR024607">
    <property type="entry name" value="Sulfatase_CS"/>
</dbReference>
<dbReference type="InterPro" id="IPR017850">
    <property type="entry name" value="Alkaline_phosphatase_core_sf"/>
</dbReference>
<dbReference type="GO" id="GO:0046872">
    <property type="term" value="F:metal ion binding"/>
    <property type="evidence" value="ECO:0007669"/>
    <property type="project" value="UniProtKB-KW"/>
</dbReference>
<gene>
    <name evidence="8" type="ORF">KP79_PYT04161</name>
</gene>
<comment type="cofactor">
    <cofactor evidence="1">
        <name>Ca(2+)</name>
        <dbReference type="ChEBI" id="CHEBI:29108"/>
    </cofactor>
</comment>
<evidence type="ECO:0000256" key="2">
    <source>
        <dbReference type="ARBA" id="ARBA00008779"/>
    </source>
</evidence>
<dbReference type="Proteomes" id="UP000242188">
    <property type="component" value="Unassembled WGS sequence"/>
</dbReference>
<evidence type="ECO:0000259" key="7">
    <source>
        <dbReference type="Pfam" id="PF00884"/>
    </source>
</evidence>
<evidence type="ECO:0000256" key="6">
    <source>
        <dbReference type="ARBA" id="ARBA00023180"/>
    </source>
</evidence>
<dbReference type="Pfam" id="PF00884">
    <property type="entry name" value="Sulfatase"/>
    <property type="match status" value="1"/>
</dbReference>
<dbReference type="InterPro" id="IPR000917">
    <property type="entry name" value="Sulfatase_N"/>
</dbReference>
<comment type="similarity">
    <text evidence="2">Belongs to the sulfatase family.</text>
</comment>
<dbReference type="PANTHER" id="PTHR10342:SF273">
    <property type="entry name" value="RE14504P"/>
    <property type="match status" value="1"/>
</dbReference>
<keyword evidence="5" id="KW-0106">Calcium</keyword>
<feature type="domain" description="Sulfatase N-terminal" evidence="7">
    <location>
        <begin position="5"/>
        <end position="318"/>
    </location>
</feature>
<evidence type="ECO:0000256" key="5">
    <source>
        <dbReference type="ARBA" id="ARBA00022837"/>
    </source>
</evidence>
<reference evidence="8 9" key="1">
    <citation type="journal article" date="2017" name="Nat. Ecol. Evol.">
        <title>Scallop genome provides insights into evolution of bilaterian karyotype and development.</title>
        <authorList>
            <person name="Wang S."/>
            <person name="Zhang J."/>
            <person name="Jiao W."/>
            <person name="Li J."/>
            <person name="Xun X."/>
            <person name="Sun Y."/>
            <person name="Guo X."/>
            <person name="Huan P."/>
            <person name="Dong B."/>
            <person name="Zhang L."/>
            <person name="Hu X."/>
            <person name="Sun X."/>
            <person name="Wang J."/>
            <person name="Zhao C."/>
            <person name="Wang Y."/>
            <person name="Wang D."/>
            <person name="Huang X."/>
            <person name="Wang R."/>
            <person name="Lv J."/>
            <person name="Li Y."/>
            <person name="Zhang Z."/>
            <person name="Liu B."/>
            <person name="Lu W."/>
            <person name="Hui Y."/>
            <person name="Liang J."/>
            <person name="Zhou Z."/>
            <person name="Hou R."/>
            <person name="Li X."/>
            <person name="Liu Y."/>
            <person name="Li H."/>
            <person name="Ning X."/>
            <person name="Lin Y."/>
            <person name="Zhao L."/>
            <person name="Xing Q."/>
            <person name="Dou J."/>
            <person name="Li Y."/>
            <person name="Mao J."/>
            <person name="Guo H."/>
            <person name="Dou H."/>
            <person name="Li T."/>
            <person name="Mu C."/>
            <person name="Jiang W."/>
            <person name="Fu Q."/>
            <person name="Fu X."/>
            <person name="Miao Y."/>
            <person name="Liu J."/>
            <person name="Yu Q."/>
            <person name="Li R."/>
            <person name="Liao H."/>
            <person name="Li X."/>
            <person name="Kong Y."/>
            <person name="Jiang Z."/>
            <person name="Chourrout D."/>
            <person name="Li R."/>
            <person name="Bao Z."/>
        </authorList>
    </citation>
    <scope>NUCLEOTIDE SEQUENCE [LARGE SCALE GENOMIC DNA]</scope>
    <source>
        <strain evidence="8 9">PY_sf001</strain>
    </source>
</reference>
<dbReference type="EMBL" id="NEDP02005089">
    <property type="protein sequence ID" value="OWF43491.1"/>
    <property type="molecule type" value="Genomic_DNA"/>
</dbReference>
<keyword evidence="3" id="KW-0479">Metal-binding</keyword>
<organism evidence="8 9">
    <name type="scientific">Mizuhopecten yessoensis</name>
    <name type="common">Japanese scallop</name>
    <name type="synonym">Patinopecten yessoensis</name>
    <dbReference type="NCBI Taxonomy" id="6573"/>
    <lineage>
        <taxon>Eukaryota</taxon>
        <taxon>Metazoa</taxon>
        <taxon>Spiralia</taxon>
        <taxon>Lophotrochozoa</taxon>
        <taxon>Mollusca</taxon>
        <taxon>Bivalvia</taxon>
        <taxon>Autobranchia</taxon>
        <taxon>Pteriomorphia</taxon>
        <taxon>Pectinida</taxon>
        <taxon>Pectinoidea</taxon>
        <taxon>Pectinidae</taxon>
        <taxon>Mizuhopecten</taxon>
    </lineage>
</organism>
<dbReference type="Gene3D" id="3.40.720.10">
    <property type="entry name" value="Alkaline Phosphatase, subunit A"/>
    <property type="match status" value="1"/>
</dbReference>
<dbReference type="PROSITE" id="PS00149">
    <property type="entry name" value="SULFATASE_2"/>
    <property type="match status" value="1"/>
</dbReference>